<organism evidence="1 2">
    <name type="scientific">Penicillium alfredii</name>
    <dbReference type="NCBI Taxonomy" id="1506179"/>
    <lineage>
        <taxon>Eukaryota</taxon>
        <taxon>Fungi</taxon>
        <taxon>Dikarya</taxon>
        <taxon>Ascomycota</taxon>
        <taxon>Pezizomycotina</taxon>
        <taxon>Eurotiomycetes</taxon>
        <taxon>Eurotiomycetidae</taxon>
        <taxon>Eurotiales</taxon>
        <taxon>Aspergillaceae</taxon>
        <taxon>Penicillium</taxon>
    </lineage>
</organism>
<comment type="caution">
    <text evidence="1">The sequence shown here is derived from an EMBL/GenBank/DDBJ whole genome shotgun (WGS) entry which is preliminary data.</text>
</comment>
<proteinExistence type="predicted"/>
<keyword evidence="2" id="KW-1185">Reference proteome</keyword>
<dbReference type="RefSeq" id="XP_056511009.1">
    <property type="nucleotide sequence ID" value="XM_056655396.1"/>
</dbReference>
<protein>
    <submittedName>
        <fullName evidence="1">Uncharacterized protein</fullName>
    </submittedName>
</protein>
<accession>A0A9W9K6Z3</accession>
<dbReference type="OrthoDB" id="3431997at2759"/>
<evidence type="ECO:0000313" key="2">
    <source>
        <dbReference type="Proteomes" id="UP001141434"/>
    </source>
</evidence>
<dbReference type="Proteomes" id="UP001141434">
    <property type="component" value="Unassembled WGS sequence"/>
</dbReference>
<gene>
    <name evidence="1" type="ORF">NUU61_004814</name>
</gene>
<reference evidence="1" key="2">
    <citation type="journal article" date="2023" name="IMA Fungus">
        <title>Comparative genomic study of the Penicillium genus elucidates a diverse pangenome and 15 lateral gene transfer events.</title>
        <authorList>
            <person name="Petersen C."/>
            <person name="Sorensen T."/>
            <person name="Nielsen M.R."/>
            <person name="Sondergaard T.E."/>
            <person name="Sorensen J.L."/>
            <person name="Fitzpatrick D.A."/>
            <person name="Frisvad J.C."/>
            <person name="Nielsen K.L."/>
        </authorList>
    </citation>
    <scope>NUCLEOTIDE SEQUENCE</scope>
    <source>
        <strain evidence="1">IBT 34128</strain>
    </source>
</reference>
<sequence>MSSTQFHVTEESWGRHYRAVTDSKDGGKRHFFIENSQFSSQKPDITIHDGADINDSVIGLSKFRRLSSDCDVTLIEDEQTNKTDWVPLIKKGLVSASYSFYIPIQGQLSHLVWKKTRSMGSHSSPYANMKLVDEDSQNVLAVFSSDTYSLTAGRLDMTGDYGERVDRMVLLTGLAVRERQRRQNKGSVRARRDSVFTVGAAGGGAGSGGGC</sequence>
<dbReference type="EMBL" id="JAPMSZ010000007">
    <property type="protein sequence ID" value="KAJ5095458.1"/>
    <property type="molecule type" value="Genomic_DNA"/>
</dbReference>
<dbReference type="AlphaFoldDB" id="A0A9W9K6Z3"/>
<evidence type="ECO:0000313" key="1">
    <source>
        <dbReference type="EMBL" id="KAJ5095458.1"/>
    </source>
</evidence>
<name>A0A9W9K6Z3_9EURO</name>
<reference evidence="1" key="1">
    <citation type="submission" date="2022-11" db="EMBL/GenBank/DDBJ databases">
        <authorList>
            <person name="Petersen C."/>
        </authorList>
    </citation>
    <scope>NUCLEOTIDE SEQUENCE</scope>
    <source>
        <strain evidence="1">IBT 34128</strain>
    </source>
</reference>
<dbReference type="GeneID" id="81394564"/>